<dbReference type="InterPro" id="IPR011042">
    <property type="entry name" value="6-blade_b-propeller_TolB-like"/>
</dbReference>
<dbReference type="EMBL" id="JACNYL010000003">
    <property type="protein sequence ID" value="MBD1422549.1"/>
    <property type="molecule type" value="Genomic_DNA"/>
</dbReference>
<keyword evidence="2" id="KW-1185">Reference proteome</keyword>
<dbReference type="Proteomes" id="UP000651112">
    <property type="component" value="Unassembled WGS sequence"/>
</dbReference>
<proteinExistence type="predicted"/>
<gene>
    <name evidence="1" type="ORF">H8B21_13310</name>
</gene>
<accession>A0ABR7XTP9</accession>
<protein>
    <recommendedName>
        <fullName evidence="3">Translocation protein TolB</fullName>
    </recommendedName>
</protein>
<organism evidence="1 2">
    <name type="scientific">Sphingobacterium chuzhouense</name>
    <dbReference type="NCBI Taxonomy" id="1742264"/>
    <lineage>
        <taxon>Bacteria</taxon>
        <taxon>Pseudomonadati</taxon>
        <taxon>Bacteroidota</taxon>
        <taxon>Sphingobacteriia</taxon>
        <taxon>Sphingobacteriales</taxon>
        <taxon>Sphingobacteriaceae</taxon>
        <taxon>Sphingobacterium</taxon>
    </lineage>
</organism>
<reference evidence="1 2" key="1">
    <citation type="submission" date="2020-08" db="EMBL/GenBank/DDBJ databases">
        <title>Sphingobacterium sp. DN00404 isolated from aquaculture water.</title>
        <authorList>
            <person name="Zhang M."/>
        </authorList>
    </citation>
    <scope>NUCLEOTIDE SEQUENCE [LARGE SCALE GENOMIC DNA]</scope>
    <source>
        <strain evidence="1 2">KCTC 42746</strain>
    </source>
</reference>
<dbReference type="PROSITE" id="PS51257">
    <property type="entry name" value="PROKAR_LIPOPROTEIN"/>
    <property type="match status" value="1"/>
</dbReference>
<dbReference type="SUPFAM" id="SSF82171">
    <property type="entry name" value="DPP6 N-terminal domain-like"/>
    <property type="match status" value="1"/>
</dbReference>
<sequence length="320" mass="35950">MKTNTVYLFLLVFLVFGCSKDSDTDGPNGNGMLSGKLFFQNYDGHTSIALPSMTEVIWKTGRSWYDWDISLDGENILEMRDGRSDGMPDQVKFTYRRFAEEQAINEFYYRPINGGTVYISGTLSPDKSLFCIDPTFDEGFVVLSPQEGKIIAHIERINNEQVDRNSSFCWLPDNSLVITWKNALVRFPHPYTKGEIIKEFPNENFGQITADRQGTKLAMIYQKRVWILNLTTDEFYQATESQEREASPAFSPDGHFIVFGAGQTTIGVPGSVPSYQSYMKIVPVDGKTYQVDTDGHGVIPVIAAGEISPEALKGPVVWTE</sequence>
<comment type="caution">
    <text evidence="1">The sequence shown here is derived from an EMBL/GenBank/DDBJ whole genome shotgun (WGS) entry which is preliminary data.</text>
</comment>
<name>A0ABR7XTP9_9SPHI</name>
<evidence type="ECO:0000313" key="2">
    <source>
        <dbReference type="Proteomes" id="UP000651112"/>
    </source>
</evidence>
<evidence type="ECO:0000313" key="1">
    <source>
        <dbReference type="EMBL" id="MBD1422549.1"/>
    </source>
</evidence>
<evidence type="ECO:0008006" key="3">
    <source>
        <dbReference type="Google" id="ProtNLM"/>
    </source>
</evidence>
<dbReference type="Gene3D" id="2.120.10.30">
    <property type="entry name" value="TolB, C-terminal domain"/>
    <property type="match status" value="1"/>
</dbReference>
<dbReference type="RefSeq" id="WP_190314264.1">
    <property type="nucleotide sequence ID" value="NZ_JACNYL010000003.1"/>
</dbReference>